<name>A0A0J7YWW5_STRVR</name>
<proteinExistence type="predicted"/>
<evidence type="ECO:0000313" key="2">
    <source>
        <dbReference type="EMBL" id="KMS67967.1"/>
    </source>
</evidence>
<reference evidence="2 3" key="1">
    <citation type="submission" date="2015-06" db="EMBL/GenBank/DDBJ databases">
        <authorList>
            <person name="Ju K.-S."/>
            <person name="Doroghazi J.R."/>
            <person name="Metcalf W.W."/>
        </authorList>
    </citation>
    <scope>NUCLEOTIDE SEQUENCE [LARGE SCALE GENOMIC DNA]</scope>
    <source>
        <strain evidence="2 3">NRRL 3414</strain>
    </source>
</reference>
<evidence type="ECO:0000256" key="1">
    <source>
        <dbReference type="SAM" id="MobiDB-lite"/>
    </source>
</evidence>
<sequence length="106" mass="11654">MGRDLGYVVFRMSADQAWHLRHLAQPFCNFLLAPLFEWGIALYDLEPDAVVPNPVADRDCRADEPWGDPPGSRTRPPRAGRRGVRTGRSAAAVLPAEATGSVTGRR</sequence>
<dbReference type="Proteomes" id="UP000037432">
    <property type="component" value="Unassembled WGS sequence"/>
</dbReference>
<feature type="region of interest" description="Disordered" evidence="1">
    <location>
        <begin position="60"/>
        <end position="106"/>
    </location>
</feature>
<comment type="caution">
    <text evidence="2">The sequence shown here is derived from an EMBL/GenBank/DDBJ whole genome shotgun (WGS) entry which is preliminary data.</text>
</comment>
<accession>A0A0J7YWW5</accession>
<dbReference type="EMBL" id="LFNT01000087">
    <property type="protein sequence ID" value="KMS67967.1"/>
    <property type="molecule type" value="Genomic_DNA"/>
</dbReference>
<feature type="compositionally biased region" description="Basic residues" evidence="1">
    <location>
        <begin position="75"/>
        <end position="85"/>
    </location>
</feature>
<gene>
    <name evidence="2" type="ORF">ACM01_40960</name>
</gene>
<protein>
    <submittedName>
        <fullName evidence="2">Uncharacterized protein</fullName>
    </submittedName>
</protein>
<evidence type="ECO:0000313" key="3">
    <source>
        <dbReference type="Proteomes" id="UP000037432"/>
    </source>
</evidence>
<organism evidence="2 3">
    <name type="scientific">Streptomyces viridochromogenes</name>
    <dbReference type="NCBI Taxonomy" id="1938"/>
    <lineage>
        <taxon>Bacteria</taxon>
        <taxon>Bacillati</taxon>
        <taxon>Actinomycetota</taxon>
        <taxon>Actinomycetes</taxon>
        <taxon>Kitasatosporales</taxon>
        <taxon>Streptomycetaceae</taxon>
        <taxon>Streptomyces</taxon>
    </lineage>
</organism>
<dbReference type="AlphaFoldDB" id="A0A0J7YWW5"/>
<dbReference type="PATRIC" id="fig|1938.3.peg.9520"/>